<accession>A0A0D1Z7L9</accession>
<dbReference type="SUPFAM" id="SSF51197">
    <property type="entry name" value="Clavaminate synthase-like"/>
    <property type="match status" value="1"/>
</dbReference>
<dbReference type="OrthoDB" id="288590at2759"/>
<name>A0A0D1Z7L9_EXOME</name>
<evidence type="ECO:0000259" key="3">
    <source>
        <dbReference type="PROSITE" id="PS51471"/>
    </source>
</evidence>
<feature type="domain" description="Fe2OG dioxygenase" evidence="3">
    <location>
        <begin position="243"/>
        <end position="366"/>
    </location>
</feature>
<dbReference type="GO" id="GO:0016491">
    <property type="term" value="F:oxidoreductase activity"/>
    <property type="evidence" value="ECO:0007669"/>
    <property type="project" value="UniProtKB-KW"/>
</dbReference>
<dbReference type="GO" id="GO:0046872">
    <property type="term" value="F:metal ion binding"/>
    <property type="evidence" value="ECO:0007669"/>
    <property type="project" value="UniProtKB-KW"/>
</dbReference>
<dbReference type="GeneID" id="27323245"/>
<dbReference type="InterPro" id="IPR026992">
    <property type="entry name" value="DIOX_N"/>
</dbReference>
<dbReference type="InterPro" id="IPR027443">
    <property type="entry name" value="IPNS-like_sf"/>
</dbReference>
<dbReference type="OMA" id="WLGFFKV"/>
<dbReference type="EMBL" id="KN847523">
    <property type="protein sequence ID" value="KIV90792.1"/>
    <property type="molecule type" value="Genomic_DNA"/>
</dbReference>
<evidence type="ECO:0000256" key="1">
    <source>
        <dbReference type="ARBA" id="ARBA00008056"/>
    </source>
</evidence>
<dbReference type="PANTHER" id="PTHR47990">
    <property type="entry name" value="2-OXOGLUTARATE (2OG) AND FE(II)-DEPENDENT OXYGENASE SUPERFAMILY PROTEIN-RELATED"/>
    <property type="match status" value="1"/>
</dbReference>
<dbReference type="PROSITE" id="PS51471">
    <property type="entry name" value="FE2OG_OXY"/>
    <property type="match status" value="1"/>
</dbReference>
<dbReference type="GO" id="GO:0044283">
    <property type="term" value="P:small molecule biosynthetic process"/>
    <property type="evidence" value="ECO:0007669"/>
    <property type="project" value="UniProtKB-ARBA"/>
</dbReference>
<gene>
    <name evidence="4" type="ORF">PV10_05400</name>
</gene>
<dbReference type="Proteomes" id="UP000054302">
    <property type="component" value="Unassembled WGS sequence"/>
</dbReference>
<dbReference type="STRING" id="212818.A0A0D1Z7L9"/>
<organism evidence="4 5">
    <name type="scientific">Exophiala mesophila</name>
    <name type="common">Black yeast-like fungus</name>
    <dbReference type="NCBI Taxonomy" id="212818"/>
    <lineage>
        <taxon>Eukaryota</taxon>
        <taxon>Fungi</taxon>
        <taxon>Dikarya</taxon>
        <taxon>Ascomycota</taxon>
        <taxon>Pezizomycotina</taxon>
        <taxon>Eurotiomycetes</taxon>
        <taxon>Chaetothyriomycetidae</taxon>
        <taxon>Chaetothyriales</taxon>
        <taxon>Herpotrichiellaceae</taxon>
        <taxon>Exophiala</taxon>
    </lineage>
</organism>
<reference evidence="4 5" key="1">
    <citation type="submission" date="2015-01" db="EMBL/GenBank/DDBJ databases">
        <title>The Genome Sequence of Exophiala mesophila CBS40295.</title>
        <authorList>
            <consortium name="The Broad Institute Genomics Platform"/>
            <person name="Cuomo C."/>
            <person name="de Hoog S."/>
            <person name="Gorbushina A."/>
            <person name="Stielow B."/>
            <person name="Teixiera M."/>
            <person name="Abouelleil A."/>
            <person name="Chapman S.B."/>
            <person name="Priest M."/>
            <person name="Young S.K."/>
            <person name="Wortman J."/>
            <person name="Nusbaum C."/>
            <person name="Birren B."/>
        </authorList>
    </citation>
    <scope>NUCLEOTIDE SEQUENCE [LARGE SCALE GENOMIC DNA]</scope>
    <source>
        <strain evidence="4 5">CBS 40295</strain>
    </source>
</reference>
<keyword evidence="2" id="KW-0479">Metal-binding</keyword>
<dbReference type="VEuPathDB" id="FungiDB:PV10_05400"/>
<dbReference type="HOGENOM" id="CLU_010119_6_3_1"/>
<proteinExistence type="inferred from homology"/>
<evidence type="ECO:0000313" key="4">
    <source>
        <dbReference type="EMBL" id="KIV90792.1"/>
    </source>
</evidence>
<dbReference type="InterPro" id="IPR044861">
    <property type="entry name" value="IPNS-like_FE2OG_OXY"/>
</dbReference>
<dbReference type="RefSeq" id="XP_016222366.1">
    <property type="nucleotide sequence ID" value="XM_016370073.1"/>
</dbReference>
<evidence type="ECO:0000256" key="2">
    <source>
        <dbReference type="RuleBase" id="RU003682"/>
    </source>
</evidence>
<evidence type="ECO:0000313" key="5">
    <source>
        <dbReference type="Proteomes" id="UP000054302"/>
    </source>
</evidence>
<dbReference type="Pfam" id="PF03171">
    <property type="entry name" value="2OG-FeII_Oxy"/>
    <property type="match status" value="1"/>
</dbReference>
<sequence length="408" mass="45048">MATATLTPQPVPMATESEYKPFQSAPTILEEVKAQQERLRERLAGALINPPPGTSADSLPTVPLIDIGPSFDGNLASRQAVAAQIRQACVTTGFFQITNHGVLEQARAGVLEQAARFFHELSEDQKQALHIRNSPLFRGYEPHDATFVNTDDQNGVQKETKEGFNWGYERDLDPTGGDGKYVELDGTSPQTTGLGNLWPSSEDLPGFYEKISDYYGQVLQLARHLFRLFALSLDLEEDYFDASTTHPGGIARLLYYPGQPAPENESSEAALEAASKLGLGAHTDYECFTILLSSSNPGLEILFPPSPATDNRPIWRPCPVVPGSFTINVADFFQRWTNGLYKSTIHRVVSKPGTGERYSVPFFFSINYDSDVLPLPERCVGKSRFLPLKAGEYVLERLRATQLLEATT</sequence>
<dbReference type="AlphaFoldDB" id="A0A0D1Z7L9"/>
<keyword evidence="2" id="KW-0560">Oxidoreductase</keyword>
<dbReference type="Pfam" id="PF14226">
    <property type="entry name" value="DIOX_N"/>
    <property type="match status" value="1"/>
</dbReference>
<protein>
    <recommendedName>
        <fullName evidence="3">Fe2OG dioxygenase domain-containing protein</fullName>
    </recommendedName>
</protein>
<comment type="similarity">
    <text evidence="1 2">Belongs to the iron/ascorbate-dependent oxidoreductase family.</text>
</comment>
<keyword evidence="2" id="KW-0408">Iron</keyword>
<dbReference type="InterPro" id="IPR050231">
    <property type="entry name" value="Iron_ascorbate_oxido_reductase"/>
</dbReference>
<dbReference type="InterPro" id="IPR005123">
    <property type="entry name" value="Oxoglu/Fe-dep_dioxygenase_dom"/>
</dbReference>
<dbReference type="Gene3D" id="2.60.120.330">
    <property type="entry name" value="B-lactam Antibiotic, Isopenicillin N Synthase, Chain"/>
    <property type="match status" value="1"/>
</dbReference>
<keyword evidence="5" id="KW-1185">Reference proteome</keyword>